<evidence type="ECO:0000313" key="3">
    <source>
        <dbReference type="EMBL" id="MDU0341308.1"/>
    </source>
</evidence>
<dbReference type="SUPFAM" id="SSF89733">
    <property type="entry name" value="L-sulfolactate dehydrogenase-like"/>
    <property type="match status" value="1"/>
</dbReference>
<evidence type="ECO:0000256" key="1">
    <source>
        <dbReference type="ARBA" id="ARBA00006056"/>
    </source>
</evidence>
<dbReference type="InterPro" id="IPR036111">
    <property type="entry name" value="Mal/L-sulfo/L-lacto_DH-like_sf"/>
</dbReference>
<reference evidence="3 4" key="1">
    <citation type="submission" date="2023-09" db="EMBL/GenBank/DDBJ databases">
        <title>Whole genome shotgun sequencing (WGS) of Bosea sp. ZW T0_25, isolated from stored onions (Allium cepa).</title>
        <authorList>
            <person name="Stoll D.A."/>
            <person name="Huch M."/>
        </authorList>
    </citation>
    <scope>NUCLEOTIDE SEQUENCE [LARGE SCALE GENOMIC DNA]</scope>
    <source>
        <strain evidence="3 4">ZW T0_25</strain>
    </source>
</reference>
<dbReference type="Gene3D" id="3.30.1370.60">
    <property type="entry name" value="Hypothetical oxidoreductase yiak, domain 2"/>
    <property type="match status" value="1"/>
</dbReference>
<dbReference type="InterPro" id="IPR003767">
    <property type="entry name" value="Malate/L-lactate_DH-like"/>
</dbReference>
<organism evidence="3 4">
    <name type="scientific">Bosea rubneri</name>
    <dbReference type="NCBI Taxonomy" id="3075434"/>
    <lineage>
        <taxon>Bacteria</taxon>
        <taxon>Pseudomonadati</taxon>
        <taxon>Pseudomonadota</taxon>
        <taxon>Alphaproteobacteria</taxon>
        <taxon>Hyphomicrobiales</taxon>
        <taxon>Boseaceae</taxon>
        <taxon>Bosea</taxon>
    </lineage>
</organism>
<keyword evidence="2" id="KW-0560">Oxidoreductase</keyword>
<dbReference type="RefSeq" id="WP_316019135.1">
    <property type="nucleotide sequence ID" value="NZ_JAWDID010000022.1"/>
</dbReference>
<dbReference type="EMBL" id="JAWDID010000022">
    <property type="protein sequence ID" value="MDU0341308.1"/>
    <property type="molecule type" value="Genomic_DNA"/>
</dbReference>
<dbReference type="InterPro" id="IPR043144">
    <property type="entry name" value="Mal/L-sulf/L-lact_DH-like_ah"/>
</dbReference>
<gene>
    <name evidence="3" type="ORF">RKE40_15520</name>
</gene>
<name>A0ABU3S941_9HYPH</name>
<comment type="similarity">
    <text evidence="1">Belongs to the LDH2/MDH2 oxidoreductase family.</text>
</comment>
<comment type="caution">
    <text evidence="3">The sequence shown here is derived from an EMBL/GenBank/DDBJ whole genome shotgun (WGS) entry which is preliminary data.</text>
</comment>
<accession>A0ABU3S941</accession>
<keyword evidence="4" id="KW-1185">Reference proteome</keyword>
<proteinExistence type="inferred from homology"/>
<sequence length="354" mass="37708">MDSEKTVIVTETGLKDFCRAMFTKVGVPEDEAILIVDNLVEADLRNVASHGVVRLPIYIQRIEDGGSNPRPQPKIIRQTRTTAVLDGDNGMGQIVGVRAMEIAIEKAGDGDCAFVSVCNSNHYGAASHYAEMAAKADMIGLSFTIGGINHMTPWGGAEAILGNNPFAFAFPTRDGFPVVLDMACSVAARGKIIVAAKDGTPIPADWASGPDGAPTTDPVEALKGFVLPVGGPKGYALTLGIGLLSTMLSGAYFGSEVTHMYEQTTTPQNVGHLFGVLPISAFEDLDRYYTRMSKVIADIQGTRKAPGVERIHLPGEREHLALVERRRDGIPLNAAVFDELNELGAKYGIALQAA</sequence>
<dbReference type="Proteomes" id="UP001254257">
    <property type="component" value="Unassembled WGS sequence"/>
</dbReference>
<dbReference type="PANTHER" id="PTHR11091:SF0">
    <property type="entry name" value="MALATE DEHYDROGENASE"/>
    <property type="match status" value="1"/>
</dbReference>
<evidence type="ECO:0000256" key="2">
    <source>
        <dbReference type="ARBA" id="ARBA00023002"/>
    </source>
</evidence>
<dbReference type="InterPro" id="IPR043143">
    <property type="entry name" value="Mal/L-sulf/L-lact_DH-like_NADP"/>
</dbReference>
<protein>
    <submittedName>
        <fullName evidence="3">Ldh family oxidoreductase</fullName>
    </submittedName>
</protein>
<evidence type="ECO:0000313" key="4">
    <source>
        <dbReference type="Proteomes" id="UP001254257"/>
    </source>
</evidence>
<dbReference type="PANTHER" id="PTHR11091">
    <property type="entry name" value="OXIDOREDUCTASE-RELATED"/>
    <property type="match status" value="1"/>
</dbReference>
<dbReference type="Gene3D" id="1.10.1530.10">
    <property type="match status" value="1"/>
</dbReference>
<dbReference type="Pfam" id="PF02615">
    <property type="entry name" value="Ldh_2"/>
    <property type="match status" value="1"/>
</dbReference>